<evidence type="ECO:0000313" key="1">
    <source>
        <dbReference type="EMBL" id="CUG09719.1"/>
    </source>
</evidence>
<protein>
    <submittedName>
        <fullName evidence="1">Multi-copy leucine-rich repeat protein, putative</fullName>
    </submittedName>
</protein>
<proteinExistence type="predicted"/>
<dbReference type="Proteomes" id="UP000051952">
    <property type="component" value="Unassembled WGS sequence"/>
</dbReference>
<dbReference type="VEuPathDB" id="TriTrypDB:BSAL_11530"/>
<gene>
    <name evidence="1" type="ORF">BSAL_74315</name>
</gene>
<dbReference type="AlphaFoldDB" id="A0A0S4J1F7"/>
<evidence type="ECO:0000313" key="2">
    <source>
        <dbReference type="Proteomes" id="UP000051952"/>
    </source>
</evidence>
<dbReference type="EMBL" id="CYKH01000649">
    <property type="protein sequence ID" value="CUG09719.1"/>
    <property type="molecule type" value="Genomic_DNA"/>
</dbReference>
<accession>A0A0S4J1F7</accession>
<feature type="non-terminal residue" evidence="1">
    <location>
        <position position="820"/>
    </location>
</feature>
<keyword evidence="2" id="KW-1185">Reference proteome</keyword>
<organism evidence="1 2">
    <name type="scientific">Bodo saltans</name>
    <name type="common">Flagellated protozoan</name>
    <dbReference type="NCBI Taxonomy" id="75058"/>
    <lineage>
        <taxon>Eukaryota</taxon>
        <taxon>Discoba</taxon>
        <taxon>Euglenozoa</taxon>
        <taxon>Kinetoplastea</taxon>
        <taxon>Metakinetoplastina</taxon>
        <taxon>Eubodonida</taxon>
        <taxon>Bodonidae</taxon>
        <taxon>Bodo</taxon>
    </lineage>
</organism>
<reference evidence="2" key="1">
    <citation type="submission" date="2015-09" db="EMBL/GenBank/DDBJ databases">
        <authorList>
            <consortium name="Pathogen Informatics"/>
        </authorList>
    </citation>
    <scope>NUCLEOTIDE SEQUENCE [LARGE SCALE GENOMIC DNA]</scope>
    <source>
        <strain evidence="2">Lake Konstanz</strain>
    </source>
</reference>
<name>A0A0S4J1F7_BODSA</name>
<sequence length="820" mass="90652">MRRLALPQHFKNIVKKCNSLARKCLGTHSRVHNIFCLRLLSLSRCWRIKKPSLPKMPASSETKEQSFEFCSTADGLIVACGLIVAYVLVVDVKHAPTIAALAAVVWMAGYWLVWWRTTECTAISNAANVPAISNAANVPAISNAHESLEEAVTLWLGENSQRQLKVGDVFAASRKDQLQLNAIQYYLDQKTMARPLIGQIPLKLSGSVEHEVNRHVCDGEAVGDDGNRTSLLCNSGTSGCGKTTLLQQTTVEVVRKLKTMVDEHVESSEADNNLQWRPLGFYVTFNNHVTPDWADPKYLREAEEFPILTAIALRMVYSVVVPPKMTVGSALPPKNSTLPLENVADYGEFARRIASHCDMVSDAENFDRIVGALRTVLRWEGPMFIAIDEFKKPSEFRPPQERILDLGSVCGHLLDGAPSLFEMTPSKRTVYASYIAVSVYDAADTMKLSTGSGRQLIAQAMPIISVRDVAQLFANVGNATTLDKSYLEIFGKERGDIAIRPHQLLFLLHMALCTGTPRVMSICLRNHVRDKIPDDGELECFHPDSTDVETMFWGSTQERKPLKRDITVEQCIRASELVAGIVIVDIFSHQVGEDYRVFALDPEMANSCTVTSVASVLQGNAEEIRRDGLPRRVIVSPPFLRSVVACWPPTATSSSVCAQIEALADTLEHHTKLAKALVRVGRTLVAHGGRERGHASRLPICDQLIARWKQTTQVGFKELTFDALCLHLSCVLDDIHDQSKPLFEVLGRVCSNVTSTVGMSFSNAMINVLCGRLERVDIPNFPSVLFDVFAAKDAELNVAVNKKLEKSLQTADADLRAAFF</sequence>